<organism evidence="2 3">
    <name type="scientific">Nannocystis punicea</name>
    <dbReference type="NCBI Taxonomy" id="2995304"/>
    <lineage>
        <taxon>Bacteria</taxon>
        <taxon>Pseudomonadati</taxon>
        <taxon>Myxococcota</taxon>
        <taxon>Polyangia</taxon>
        <taxon>Nannocystales</taxon>
        <taxon>Nannocystaceae</taxon>
        <taxon>Nannocystis</taxon>
    </lineage>
</organism>
<feature type="region of interest" description="Disordered" evidence="1">
    <location>
        <begin position="21"/>
        <end position="64"/>
    </location>
</feature>
<accession>A0ABY7H4F6</accession>
<evidence type="ECO:0000313" key="3">
    <source>
        <dbReference type="Proteomes" id="UP001164459"/>
    </source>
</evidence>
<evidence type="ECO:0000313" key="2">
    <source>
        <dbReference type="EMBL" id="WAS94072.1"/>
    </source>
</evidence>
<reference evidence="2" key="1">
    <citation type="submission" date="2022-11" db="EMBL/GenBank/DDBJ databases">
        <title>Minimal conservation of predation-associated metabolite biosynthetic gene clusters underscores biosynthetic potential of Myxococcota including descriptions for ten novel species: Archangium lansinium sp. nov., Myxococcus landrumus sp. nov., Nannocystis bai.</title>
        <authorList>
            <person name="Ahearne A."/>
            <person name="Stevens C."/>
            <person name="Dowd S."/>
        </authorList>
    </citation>
    <scope>NUCLEOTIDE SEQUENCE</scope>
    <source>
        <strain evidence="2">Fl3</strain>
    </source>
</reference>
<dbReference type="PROSITE" id="PS51257">
    <property type="entry name" value="PROKAR_LIPOPROTEIN"/>
    <property type="match status" value="1"/>
</dbReference>
<gene>
    <name evidence="2" type="ORF">O0S08_48735</name>
</gene>
<proteinExistence type="predicted"/>
<dbReference type="Proteomes" id="UP001164459">
    <property type="component" value="Chromosome"/>
</dbReference>
<protein>
    <submittedName>
        <fullName evidence="2">Uncharacterized protein</fullName>
    </submittedName>
</protein>
<dbReference type="RefSeq" id="WP_269036409.1">
    <property type="nucleotide sequence ID" value="NZ_CP114040.1"/>
</dbReference>
<dbReference type="EMBL" id="CP114040">
    <property type="protein sequence ID" value="WAS94072.1"/>
    <property type="molecule type" value="Genomic_DNA"/>
</dbReference>
<evidence type="ECO:0000256" key="1">
    <source>
        <dbReference type="SAM" id="MobiDB-lite"/>
    </source>
</evidence>
<name>A0ABY7H4F6_9BACT</name>
<feature type="compositionally biased region" description="Low complexity" evidence="1">
    <location>
        <begin position="31"/>
        <end position="58"/>
    </location>
</feature>
<sequence length="242" mass="24993">MRILYLSLLLGAAACQIIGDPKDPGDDSDSDASTATPDDTTTTTAATDTTSEGSTTEALPTTGDATSGLDCEGLDELTCGSTSGCRAILGTPFEFPGCTPLPAYLGCIVQTDCGAMPTTACRPDSLEVYLLADTCIPPDLEPFTTMLTLCGEACLGFDEATCVTDPNCSPHFGAPHVEQDQMVCADFGDPQFLTCDKQHDPCPPTVVTVCPIGQPDLAFDVASGCVPPGFETCMDGPAPECP</sequence>
<keyword evidence="3" id="KW-1185">Reference proteome</keyword>